<evidence type="ECO:0000256" key="1">
    <source>
        <dbReference type="SAM" id="Phobius"/>
    </source>
</evidence>
<keyword evidence="1" id="KW-0812">Transmembrane</keyword>
<keyword evidence="3" id="KW-1185">Reference proteome</keyword>
<protein>
    <recommendedName>
        <fullName evidence="4">Integral membrane protein</fullName>
    </recommendedName>
</protein>
<evidence type="ECO:0000313" key="2">
    <source>
        <dbReference type="EMBL" id="TQK75969.1"/>
    </source>
</evidence>
<keyword evidence="1" id="KW-1133">Transmembrane helix</keyword>
<reference evidence="2 3" key="1">
    <citation type="submission" date="2019-06" db="EMBL/GenBank/DDBJ databases">
        <title>Sequencing the genomes of 1000 actinobacteria strains.</title>
        <authorList>
            <person name="Klenk H.-P."/>
        </authorList>
    </citation>
    <scope>NUCLEOTIDE SEQUENCE [LARGE SCALE GENOMIC DNA]</scope>
    <source>
        <strain evidence="2 3">DSM 10596</strain>
    </source>
</reference>
<name>A0A542SMW6_9MICO</name>
<gene>
    <name evidence="2" type="ORF">FB389_0613</name>
</gene>
<dbReference type="EMBL" id="VFNV01000001">
    <property type="protein sequence ID" value="TQK75969.1"/>
    <property type="molecule type" value="Genomic_DNA"/>
</dbReference>
<keyword evidence="1" id="KW-0472">Membrane</keyword>
<dbReference type="Pfam" id="PF26606">
    <property type="entry name" value="SCO4848"/>
    <property type="match status" value="1"/>
</dbReference>
<dbReference type="AlphaFoldDB" id="A0A542SMW6"/>
<sequence>MHTVLIILLALNVAFNCAVWPQFVRRVNADERSRDAAGRPTKFLRVHRVLFAAVGVVTLVSLAGVVAALVA</sequence>
<dbReference type="InterPro" id="IPR058061">
    <property type="entry name" value="SCO4848-like"/>
</dbReference>
<proteinExistence type="predicted"/>
<dbReference type="Proteomes" id="UP000316181">
    <property type="component" value="Unassembled WGS sequence"/>
</dbReference>
<feature type="transmembrane region" description="Helical" evidence="1">
    <location>
        <begin position="49"/>
        <end position="70"/>
    </location>
</feature>
<evidence type="ECO:0008006" key="4">
    <source>
        <dbReference type="Google" id="ProtNLM"/>
    </source>
</evidence>
<dbReference type="RefSeq" id="WP_142111298.1">
    <property type="nucleotide sequence ID" value="NZ_BAAATB010000008.1"/>
</dbReference>
<accession>A0A542SMW6</accession>
<comment type="caution">
    <text evidence="2">The sequence shown here is derived from an EMBL/GenBank/DDBJ whole genome shotgun (WGS) entry which is preliminary data.</text>
</comment>
<dbReference type="OrthoDB" id="4954985at2"/>
<evidence type="ECO:0000313" key="3">
    <source>
        <dbReference type="Proteomes" id="UP000316181"/>
    </source>
</evidence>
<organism evidence="2 3">
    <name type="scientific">Rarobacter incanus</name>
    <dbReference type="NCBI Taxonomy" id="153494"/>
    <lineage>
        <taxon>Bacteria</taxon>
        <taxon>Bacillati</taxon>
        <taxon>Actinomycetota</taxon>
        <taxon>Actinomycetes</taxon>
        <taxon>Micrococcales</taxon>
        <taxon>Rarobacteraceae</taxon>
        <taxon>Rarobacter</taxon>
    </lineage>
</organism>
<dbReference type="NCBIfam" id="NF046117">
    <property type="entry name" value="SCO4848_fam"/>
    <property type="match status" value="1"/>
</dbReference>